<evidence type="ECO:0000313" key="2">
    <source>
        <dbReference type="EMBL" id="KFD69614.1"/>
    </source>
</evidence>
<dbReference type="EMBL" id="KL363190">
    <property type="protein sequence ID" value="KFD57093.1"/>
    <property type="molecule type" value="Genomic_DNA"/>
</dbReference>
<dbReference type="Proteomes" id="UP000030764">
    <property type="component" value="Unassembled WGS sequence"/>
</dbReference>
<accession>A0A085NJG8</accession>
<gene>
    <name evidence="1" type="ORF">M513_01978</name>
    <name evidence="2" type="ORF">M514_01978</name>
</gene>
<protein>
    <submittedName>
        <fullName evidence="2">Uncharacterized protein</fullName>
    </submittedName>
</protein>
<name>A0A085NJG8_9BILA</name>
<dbReference type="AlphaFoldDB" id="A0A085NJG8"/>
<dbReference type="Proteomes" id="UP000030758">
    <property type="component" value="Unassembled WGS sequence"/>
</dbReference>
<keyword evidence="3" id="KW-1185">Reference proteome</keyword>
<organism evidence="2">
    <name type="scientific">Trichuris suis</name>
    <name type="common">pig whipworm</name>
    <dbReference type="NCBI Taxonomy" id="68888"/>
    <lineage>
        <taxon>Eukaryota</taxon>
        <taxon>Metazoa</taxon>
        <taxon>Ecdysozoa</taxon>
        <taxon>Nematoda</taxon>
        <taxon>Enoplea</taxon>
        <taxon>Dorylaimia</taxon>
        <taxon>Trichinellida</taxon>
        <taxon>Trichuridae</taxon>
        <taxon>Trichuris</taxon>
    </lineage>
</organism>
<proteinExistence type="predicted"/>
<evidence type="ECO:0000313" key="1">
    <source>
        <dbReference type="EMBL" id="KFD57093.1"/>
    </source>
</evidence>
<reference evidence="2 3" key="1">
    <citation type="journal article" date="2014" name="Nat. Genet.">
        <title>Genome and transcriptome of the porcine whipworm Trichuris suis.</title>
        <authorList>
            <person name="Jex A.R."/>
            <person name="Nejsum P."/>
            <person name="Schwarz E.M."/>
            <person name="Hu L."/>
            <person name="Young N.D."/>
            <person name="Hall R.S."/>
            <person name="Korhonen P.K."/>
            <person name="Liao S."/>
            <person name="Thamsborg S."/>
            <person name="Xia J."/>
            <person name="Xu P."/>
            <person name="Wang S."/>
            <person name="Scheerlinck J.P."/>
            <person name="Hofmann A."/>
            <person name="Sternberg P.W."/>
            <person name="Wang J."/>
            <person name="Gasser R.B."/>
        </authorList>
    </citation>
    <scope>NUCLEOTIDE SEQUENCE [LARGE SCALE GENOMIC DNA]</scope>
    <source>
        <strain evidence="2">DCEP-RM93F</strain>
        <strain evidence="1">DCEP-RM93M</strain>
    </source>
</reference>
<evidence type="ECO:0000313" key="3">
    <source>
        <dbReference type="Proteomes" id="UP000030764"/>
    </source>
</evidence>
<dbReference type="EMBL" id="KL367494">
    <property type="protein sequence ID" value="KFD69614.1"/>
    <property type="molecule type" value="Genomic_DNA"/>
</dbReference>
<sequence>MSLQKNQTPAMRIERTQDPRIGKTMIRRTSFTLLTFTQRLKKISTSWKAGLAVPQLRKHAGKLVRSGFCLQPWSLRSLVSQSDAPYASCNYEGVTSSCSFQKATGEPVCIA</sequence>